<evidence type="ECO:0000256" key="1">
    <source>
        <dbReference type="SAM" id="SignalP"/>
    </source>
</evidence>
<sequence>MHQIPLYLIKLKTICLTDLITFTLVVLDSLEDAIINLPTPILSSLSEVDIESSAHNTSDTNVVIDILPTLVSILVSKTKIEKSITNKNLDLSVEKRSRFEGNIQHRLKIIARHSGDSFILSLMNINDNSHETSS</sequence>
<organism evidence="2 3">
    <name type="scientific">Rotaria sordida</name>
    <dbReference type="NCBI Taxonomy" id="392033"/>
    <lineage>
        <taxon>Eukaryota</taxon>
        <taxon>Metazoa</taxon>
        <taxon>Spiralia</taxon>
        <taxon>Gnathifera</taxon>
        <taxon>Rotifera</taxon>
        <taxon>Eurotatoria</taxon>
        <taxon>Bdelloidea</taxon>
        <taxon>Philodinida</taxon>
        <taxon>Philodinidae</taxon>
        <taxon>Rotaria</taxon>
    </lineage>
</organism>
<keyword evidence="1" id="KW-0732">Signal</keyword>
<proteinExistence type="predicted"/>
<evidence type="ECO:0000313" key="3">
    <source>
        <dbReference type="Proteomes" id="UP000663874"/>
    </source>
</evidence>
<comment type="caution">
    <text evidence="2">The sequence shown here is derived from an EMBL/GenBank/DDBJ whole genome shotgun (WGS) entry which is preliminary data.</text>
</comment>
<protein>
    <submittedName>
        <fullName evidence="2">Uncharacterized protein</fullName>
    </submittedName>
</protein>
<dbReference type="EMBL" id="CAJOBE010002510">
    <property type="protein sequence ID" value="CAF3827015.1"/>
    <property type="molecule type" value="Genomic_DNA"/>
</dbReference>
<evidence type="ECO:0000313" key="2">
    <source>
        <dbReference type="EMBL" id="CAF3827015.1"/>
    </source>
</evidence>
<accession>A0A819D0C4</accession>
<reference evidence="2" key="1">
    <citation type="submission" date="2021-02" db="EMBL/GenBank/DDBJ databases">
        <authorList>
            <person name="Nowell W R."/>
        </authorList>
    </citation>
    <scope>NUCLEOTIDE SEQUENCE</scope>
</reference>
<name>A0A819D0C4_9BILA</name>
<dbReference type="AlphaFoldDB" id="A0A819D0C4"/>
<feature type="signal peptide" evidence="1">
    <location>
        <begin position="1"/>
        <end position="17"/>
    </location>
</feature>
<gene>
    <name evidence="2" type="ORF">FNK824_LOCUS16515</name>
</gene>
<feature type="chain" id="PRO_5033058820" evidence="1">
    <location>
        <begin position="18"/>
        <end position="134"/>
    </location>
</feature>
<dbReference type="Proteomes" id="UP000663874">
    <property type="component" value="Unassembled WGS sequence"/>
</dbReference>